<protein>
    <recommendedName>
        <fullName evidence="5">Haemolytic enterotoxin (HBL)</fullName>
    </recommendedName>
</protein>
<evidence type="ECO:0008006" key="5">
    <source>
        <dbReference type="Google" id="ProtNLM"/>
    </source>
</evidence>
<sequence length="351" mass="38757">MSFQASQIQEETNLSMNAMLMLNSSCQGLIQSNIEEVDTPWYPILSGELKNAEELVIDWRNNGFLYFKSAILNTMTTTGQEFLNNQTVIDNLYNQLNSNYSVTLKEKIVSQLQKLAAPISNISVQMEAYSQKLTEFGSKMQVIHSNMESTISKVQAEESVLKDEINEINKKIENLRKQIRIDREAISKAKTARKKGILETIFGVLLAPFTLGASLILAGIGVASITEAESDISNMENSISGYQKSIAGDQINLSKDQVEVATLKSLLLGTGMTLDDMNLISSSLQVLKVSWSALGTELGQIISKTEKAENAQEAVVGQAWFDAACLEWKTIIPHAENLDNRTIQTKHVSIG</sequence>
<dbReference type="PANTHER" id="PTHR38443:SF2">
    <property type="entry name" value="NON-HEMOLYTIC ENTEROTOXIN LYTIC COMPONENT L1"/>
    <property type="match status" value="1"/>
</dbReference>
<keyword evidence="1" id="KW-0175">Coiled coil</keyword>
<dbReference type="EMBL" id="FZNX01000001">
    <property type="protein sequence ID" value="SNR31489.1"/>
    <property type="molecule type" value="Genomic_DNA"/>
</dbReference>
<evidence type="ECO:0000313" key="3">
    <source>
        <dbReference type="EMBL" id="SNR31489.1"/>
    </source>
</evidence>
<dbReference type="InterPro" id="IPR052785">
    <property type="entry name" value="Enterotoxin_cmpnt"/>
</dbReference>
<keyword evidence="2" id="KW-0812">Transmembrane</keyword>
<dbReference type="AlphaFoldDB" id="A0A238VD77"/>
<dbReference type="OrthoDB" id="8554713at2"/>
<feature type="coiled-coil region" evidence="1">
    <location>
        <begin position="151"/>
        <end position="192"/>
    </location>
</feature>
<evidence type="ECO:0000256" key="1">
    <source>
        <dbReference type="SAM" id="Coils"/>
    </source>
</evidence>
<feature type="transmembrane region" description="Helical" evidence="2">
    <location>
        <begin position="197"/>
        <end position="225"/>
    </location>
</feature>
<proteinExistence type="predicted"/>
<accession>A0A238VD77</accession>
<gene>
    <name evidence="3" type="ORF">SAMN04488111_0204</name>
</gene>
<organism evidence="3 4">
    <name type="scientific">Lutibacter flavus</name>
    <dbReference type="NCBI Taxonomy" id="691689"/>
    <lineage>
        <taxon>Bacteria</taxon>
        <taxon>Pseudomonadati</taxon>
        <taxon>Bacteroidota</taxon>
        <taxon>Flavobacteriia</taxon>
        <taxon>Flavobacteriales</taxon>
        <taxon>Flavobacteriaceae</taxon>
        <taxon>Lutibacter</taxon>
    </lineage>
</organism>
<keyword evidence="2" id="KW-0472">Membrane</keyword>
<dbReference type="Proteomes" id="UP000198412">
    <property type="component" value="Unassembled WGS sequence"/>
</dbReference>
<keyword evidence="2" id="KW-1133">Transmembrane helix</keyword>
<dbReference type="SUPFAM" id="SSF58100">
    <property type="entry name" value="Bacterial hemolysins"/>
    <property type="match status" value="1"/>
</dbReference>
<evidence type="ECO:0000313" key="4">
    <source>
        <dbReference type="Proteomes" id="UP000198412"/>
    </source>
</evidence>
<evidence type="ECO:0000256" key="2">
    <source>
        <dbReference type="SAM" id="Phobius"/>
    </source>
</evidence>
<dbReference type="Gene3D" id="1.20.1170.10">
    <property type="match status" value="1"/>
</dbReference>
<reference evidence="4" key="1">
    <citation type="submission" date="2017-06" db="EMBL/GenBank/DDBJ databases">
        <authorList>
            <person name="Varghese N."/>
            <person name="Submissions S."/>
        </authorList>
    </citation>
    <scope>NUCLEOTIDE SEQUENCE [LARGE SCALE GENOMIC DNA]</scope>
    <source>
        <strain evidence="4">DSM 27993</strain>
    </source>
</reference>
<name>A0A238VD77_9FLAO</name>
<dbReference type="RefSeq" id="WP_141107234.1">
    <property type="nucleotide sequence ID" value="NZ_FZNX01000001.1"/>
</dbReference>
<dbReference type="PANTHER" id="PTHR38443">
    <property type="match status" value="1"/>
</dbReference>
<keyword evidence="4" id="KW-1185">Reference proteome</keyword>
<dbReference type="CDD" id="cd22655">
    <property type="entry name" value="ClyA_MakA-like"/>
    <property type="match status" value="1"/>
</dbReference>